<evidence type="ECO:0000256" key="1">
    <source>
        <dbReference type="ARBA" id="ARBA00022448"/>
    </source>
</evidence>
<evidence type="ECO:0000313" key="6">
    <source>
        <dbReference type="Proteomes" id="UP000029383"/>
    </source>
</evidence>
<dbReference type="EMBL" id="JOTD01000037">
    <property type="protein sequence ID" value="KFM18849.1"/>
    <property type="molecule type" value="Genomic_DNA"/>
</dbReference>
<dbReference type="InterPro" id="IPR025302">
    <property type="entry name" value="DrrA1/2-like_C"/>
</dbReference>
<dbReference type="InterPro" id="IPR003439">
    <property type="entry name" value="ABC_transporter-like_ATP-bd"/>
</dbReference>
<name>A0A087RZE5_9ARCH</name>
<keyword evidence="1" id="KW-0813">Transport</keyword>
<protein>
    <submittedName>
        <fullName evidence="5">Nod factor export ATP-binding protein I</fullName>
    </submittedName>
</protein>
<evidence type="ECO:0000256" key="2">
    <source>
        <dbReference type="ARBA" id="ARBA00022741"/>
    </source>
</evidence>
<evidence type="ECO:0000256" key="3">
    <source>
        <dbReference type="ARBA" id="ARBA00022840"/>
    </source>
</evidence>
<dbReference type="PATRIC" id="fig|1503183.3.peg.755"/>
<evidence type="ECO:0000313" key="5">
    <source>
        <dbReference type="EMBL" id="KFM18849.1"/>
    </source>
</evidence>
<dbReference type="GO" id="GO:0016887">
    <property type="term" value="F:ATP hydrolysis activity"/>
    <property type="evidence" value="ECO:0007669"/>
    <property type="project" value="InterPro"/>
</dbReference>
<keyword evidence="3 5" id="KW-0067">ATP-binding</keyword>
<dbReference type="Gene3D" id="3.40.50.300">
    <property type="entry name" value="P-loop containing nucleotide triphosphate hydrolases"/>
    <property type="match status" value="1"/>
</dbReference>
<keyword evidence="6" id="KW-1185">Reference proteome</keyword>
<dbReference type="PROSITE" id="PS00211">
    <property type="entry name" value="ABC_TRANSPORTER_1"/>
    <property type="match status" value="1"/>
</dbReference>
<sequence length="287" mass="32654">MMILTTLLKPTSGQALISGYNVMTEPKKVRENIGYVQQETTVDEYLTGRENLLLQAKLNHIPKHEIDSRIDEVLDLIELSDKQNESVVTYSGGMRKRLDIAGGLLHRPKVLFLDEPTVGLDIQTRRKIWEYIKKIHEEFEMTIFLSTHYMEEADQLCDRIGIIDGGKIQVIDSPENMKNAMGNEVISIVIKENETRDSFLSELQKIESVNKITEDGSKLTLFVSNGTEVIPKVFSISSDIGIKITSISLTQPTLDDVFISYTGHEIRDDDGTFNRKREHAKMKRLRA</sequence>
<dbReference type="PANTHER" id="PTHR43582:SF2">
    <property type="entry name" value="LINEARMYCIN RESISTANCE ATP-BINDING PROTEIN LNRL"/>
    <property type="match status" value="1"/>
</dbReference>
<comment type="caution">
    <text evidence="5">The sequence shown here is derived from an EMBL/GenBank/DDBJ whole genome shotgun (WGS) entry which is preliminary data.</text>
</comment>
<reference evidence="5 6" key="1">
    <citation type="submission" date="2014-06" db="EMBL/GenBank/DDBJ databases">
        <authorList>
            <person name="Ngugi D.K."/>
            <person name="Blom J."/>
            <person name="Alam I."/>
            <person name="Rashid M."/>
            <person name="Baalawi W."/>
            <person name="Zhang G."/>
            <person name="Hikmawan T."/>
            <person name="Guan Y."/>
            <person name="Antunes A."/>
            <person name="Siam R."/>
            <person name="El-Dorry H."/>
            <person name="Bajic V."/>
            <person name="Stingl U."/>
        </authorList>
    </citation>
    <scope>NUCLEOTIDE SEQUENCE [LARGE SCALE GENOMIC DNA]</scope>
    <source>
        <strain evidence="5">SCGC RSA3</strain>
    </source>
</reference>
<dbReference type="InterPro" id="IPR027417">
    <property type="entry name" value="P-loop_NTPase"/>
</dbReference>
<proteinExistence type="predicted"/>
<dbReference type="SUPFAM" id="SSF52540">
    <property type="entry name" value="P-loop containing nucleoside triphosphate hydrolases"/>
    <property type="match status" value="1"/>
</dbReference>
<dbReference type="PROSITE" id="PS50893">
    <property type="entry name" value="ABC_TRANSPORTER_2"/>
    <property type="match status" value="1"/>
</dbReference>
<dbReference type="InterPro" id="IPR017871">
    <property type="entry name" value="ABC_transporter-like_CS"/>
</dbReference>
<dbReference type="GO" id="GO:0005524">
    <property type="term" value="F:ATP binding"/>
    <property type="evidence" value="ECO:0007669"/>
    <property type="project" value="UniProtKB-KW"/>
</dbReference>
<dbReference type="PANTHER" id="PTHR43582">
    <property type="entry name" value="LINEARMYCIN RESISTANCE ATP-BINDING PROTEIN LNRL"/>
    <property type="match status" value="1"/>
</dbReference>
<dbReference type="AlphaFoldDB" id="A0A087RZE5"/>
<feature type="domain" description="ABC transporter" evidence="4">
    <location>
        <begin position="1"/>
        <end position="190"/>
    </location>
</feature>
<evidence type="ECO:0000259" key="4">
    <source>
        <dbReference type="PROSITE" id="PS50893"/>
    </source>
</evidence>
<organism evidence="5 6">
    <name type="scientific">Marine Group I thaumarchaeote SCGC RSA3</name>
    <dbReference type="NCBI Taxonomy" id="1503183"/>
    <lineage>
        <taxon>Archaea</taxon>
        <taxon>Nitrososphaerota</taxon>
        <taxon>Marine Group I</taxon>
    </lineage>
</organism>
<keyword evidence="2" id="KW-0547">Nucleotide-binding</keyword>
<accession>A0A087RZE5</accession>
<dbReference type="Proteomes" id="UP000029383">
    <property type="component" value="Unassembled WGS sequence"/>
</dbReference>
<dbReference type="Pfam" id="PF00005">
    <property type="entry name" value="ABC_tran"/>
    <property type="match status" value="1"/>
</dbReference>
<gene>
    <name evidence="5" type="primary">nodI</name>
    <name evidence="5" type="ORF">SCCGRSA3_00878</name>
</gene>
<dbReference type="Pfam" id="PF13732">
    <property type="entry name" value="DrrA1-3_C"/>
    <property type="match status" value="1"/>
</dbReference>